<dbReference type="EMBL" id="BIFT01000002">
    <property type="protein sequence ID" value="GCE31488.1"/>
    <property type="molecule type" value="Genomic_DNA"/>
</dbReference>
<comment type="caution">
    <text evidence="1">The sequence shown here is derived from an EMBL/GenBank/DDBJ whole genome shotgun (WGS) entry which is preliminary data.</text>
</comment>
<evidence type="ECO:0000313" key="1">
    <source>
        <dbReference type="EMBL" id="GCE31488.1"/>
    </source>
</evidence>
<organism evidence="1 2">
    <name type="scientific">Dictyobacter alpinus</name>
    <dbReference type="NCBI Taxonomy" id="2014873"/>
    <lineage>
        <taxon>Bacteria</taxon>
        <taxon>Bacillati</taxon>
        <taxon>Chloroflexota</taxon>
        <taxon>Ktedonobacteria</taxon>
        <taxon>Ktedonobacterales</taxon>
        <taxon>Dictyobacteraceae</taxon>
        <taxon>Dictyobacter</taxon>
    </lineage>
</organism>
<protein>
    <submittedName>
        <fullName evidence="1">Uncharacterized protein</fullName>
    </submittedName>
</protein>
<sequence length="63" mass="7069">MTTTTATIVLPLANGLQSNHPHPYVDVFTTIAYVSISKTQTMEDGIYHLPLFVQYISYDSHLL</sequence>
<gene>
    <name evidence="1" type="ORF">KDA_69720</name>
</gene>
<name>A0A402BJG3_9CHLR</name>
<keyword evidence="2" id="KW-1185">Reference proteome</keyword>
<evidence type="ECO:0000313" key="2">
    <source>
        <dbReference type="Proteomes" id="UP000287171"/>
    </source>
</evidence>
<accession>A0A402BJG3</accession>
<reference evidence="2" key="1">
    <citation type="submission" date="2018-12" db="EMBL/GenBank/DDBJ databases">
        <title>Tengunoibacter tsumagoiensis gen. nov., sp. nov., Dictyobacter kobayashii sp. nov., D. alpinus sp. nov., and D. joshuensis sp. nov. and description of Dictyobacteraceae fam. nov. within the order Ktedonobacterales isolated from Tengu-no-mugimeshi.</title>
        <authorList>
            <person name="Wang C.M."/>
            <person name="Zheng Y."/>
            <person name="Sakai Y."/>
            <person name="Toyoda A."/>
            <person name="Minakuchi Y."/>
            <person name="Abe K."/>
            <person name="Yokota A."/>
            <person name="Yabe S."/>
        </authorList>
    </citation>
    <scope>NUCLEOTIDE SEQUENCE [LARGE SCALE GENOMIC DNA]</scope>
    <source>
        <strain evidence="2">Uno16</strain>
    </source>
</reference>
<proteinExistence type="predicted"/>
<dbReference type="AlphaFoldDB" id="A0A402BJG3"/>
<dbReference type="Proteomes" id="UP000287171">
    <property type="component" value="Unassembled WGS sequence"/>
</dbReference>